<evidence type="ECO:0008006" key="4">
    <source>
        <dbReference type="Google" id="ProtNLM"/>
    </source>
</evidence>
<gene>
    <name evidence="2" type="ORF">LZZ85_20835</name>
</gene>
<protein>
    <recommendedName>
        <fullName evidence="4">DUF3857 domain-containing protein</fullName>
    </recommendedName>
</protein>
<proteinExistence type="predicted"/>
<sequence>MGKYLVSLMLLFPLAVFSQSSTDKLARAFPITDYIVDLNDSFKLVQVYVDQSGLIIDKQVGLLKSAYEPGITRPDEIGVGRCQLIKENYYYFAINVKASGAQPKPGDLLYVTVPKPTVFLERLVRIAALSITLTDVYGKPVYDLATIFNSWTESNERAAMDSMIRDVKFTADYFLKNDPSMNVKIKTGLDQGKLIFDVMKAGTVKELSTFLDYIRGHPQLYAGKEWKISEIFATWLREGSPRP</sequence>
<feature type="chain" id="PRO_5046112734" description="DUF3857 domain-containing protein" evidence="1">
    <location>
        <begin position="19"/>
        <end position="243"/>
    </location>
</feature>
<organism evidence="2 3">
    <name type="scientific">Terrimonas ginsenosidimutans</name>
    <dbReference type="NCBI Taxonomy" id="2908004"/>
    <lineage>
        <taxon>Bacteria</taxon>
        <taxon>Pseudomonadati</taxon>
        <taxon>Bacteroidota</taxon>
        <taxon>Chitinophagia</taxon>
        <taxon>Chitinophagales</taxon>
        <taxon>Chitinophagaceae</taxon>
        <taxon>Terrimonas</taxon>
    </lineage>
</organism>
<dbReference type="EMBL" id="JAKLTR010000015">
    <property type="protein sequence ID" value="MCG2616758.1"/>
    <property type="molecule type" value="Genomic_DNA"/>
</dbReference>
<evidence type="ECO:0000256" key="1">
    <source>
        <dbReference type="SAM" id="SignalP"/>
    </source>
</evidence>
<evidence type="ECO:0000313" key="3">
    <source>
        <dbReference type="Proteomes" id="UP001165367"/>
    </source>
</evidence>
<reference evidence="2" key="1">
    <citation type="submission" date="2022-01" db="EMBL/GenBank/DDBJ databases">
        <authorList>
            <person name="Jo J.-H."/>
            <person name="Im W.-T."/>
        </authorList>
    </citation>
    <scope>NUCLEOTIDE SEQUENCE</scope>
    <source>
        <strain evidence="2">NA20</strain>
    </source>
</reference>
<evidence type="ECO:0000313" key="2">
    <source>
        <dbReference type="EMBL" id="MCG2616758.1"/>
    </source>
</evidence>
<comment type="caution">
    <text evidence="2">The sequence shown here is derived from an EMBL/GenBank/DDBJ whole genome shotgun (WGS) entry which is preliminary data.</text>
</comment>
<name>A0ABS9KWS4_9BACT</name>
<feature type="signal peptide" evidence="1">
    <location>
        <begin position="1"/>
        <end position="18"/>
    </location>
</feature>
<keyword evidence="1" id="KW-0732">Signal</keyword>
<dbReference type="Proteomes" id="UP001165367">
    <property type="component" value="Unassembled WGS sequence"/>
</dbReference>
<keyword evidence="3" id="KW-1185">Reference proteome</keyword>
<accession>A0ABS9KWS4</accession>
<dbReference type="RefSeq" id="WP_237875295.1">
    <property type="nucleotide sequence ID" value="NZ_JAKLTR010000015.1"/>
</dbReference>